<keyword evidence="4" id="KW-0479">Metal-binding</keyword>
<evidence type="ECO:0000256" key="8">
    <source>
        <dbReference type="ARBA" id="ARBA00023098"/>
    </source>
</evidence>
<keyword evidence="5" id="KW-0276">Fatty acid metabolism</keyword>
<evidence type="ECO:0000256" key="5">
    <source>
        <dbReference type="ARBA" id="ARBA00022832"/>
    </source>
</evidence>
<evidence type="ECO:0000256" key="1">
    <source>
        <dbReference type="ARBA" id="ARBA00001954"/>
    </source>
</evidence>
<dbReference type="PATRIC" id="fig|1162668.3.peg.2801"/>
<dbReference type="EMBL" id="AP012342">
    <property type="protein sequence ID" value="BAM08027.1"/>
    <property type="molecule type" value="Genomic_DNA"/>
</dbReference>
<protein>
    <recommendedName>
        <fullName evidence="12">Acyl-ACP desaturase</fullName>
    </recommendedName>
</protein>
<dbReference type="KEGG" id="lfc:LFE_2355"/>
<comment type="similarity">
    <text evidence="2">Belongs to the fatty acid desaturase type 2 family.</text>
</comment>
<comment type="cofactor">
    <cofactor evidence="1">
        <name>Fe(2+)</name>
        <dbReference type="ChEBI" id="CHEBI:29033"/>
    </cofactor>
</comment>
<keyword evidence="3" id="KW-0444">Lipid biosynthesis</keyword>
<keyword evidence="6" id="KW-0560">Oxidoreductase</keyword>
<dbReference type="GO" id="GO:0046872">
    <property type="term" value="F:metal ion binding"/>
    <property type="evidence" value="ECO:0007669"/>
    <property type="project" value="UniProtKB-KW"/>
</dbReference>
<evidence type="ECO:0000256" key="3">
    <source>
        <dbReference type="ARBA" id="ARBA00022516"/>
    </source>
</evidence>
<dbReference type="GO" id="GO:0045300">
    <property type="term" value="F:stearoyl-[ACP] desaturase activity"/>
    <property type="evidence" value="ECO:0007669"/>
    <property type="project" value="InterPro"/>
</dbReference>
<dbReference type="AlphaFoldDB" id="I0IRX8"/>
<dbReference type="InterPro" id="IPR012348">
    <property type="entry name" value="RNR-like"/>
</dbReference>
<dbReference type="eggNOG" id="COG1633">
    <property type="taxonomic scope" value="Bacteria"/>
</dbReference>
<organism evidence="10 11">
    <name type="scientific">Leptospirillum ferrooxidans (strain C2-3)</name>
    <dbReference type="NCBI Taxonomy" id="1162668"/>
    <lineage>
        <taxon>Bacteria</taxon>
        <taxon>Pseudomonadati</taxon>
        <taxon>Nitrospirota</taxon>
        <taxon>Nitrospiria</taxon>
        <taxon>Nitrospirales</taxon>
        <taxon>Nitrospiraceae</taxon>
        <taxon>Leptospirillum</taxon>
    </lineage>
</organism>
<keyword evidence="9" id="KW-0275">Fatty acid biosynthesis</keyword>
<keyword evidence="8" id="KW-0443">Lipid metabolism</keyword>
<evidence type="ECO:0000256" key="9">
    <source>
        <dbReference type="ARBA" id="ARBA00023160"/>
    </source>
</evidence>
<gene>
    <name evidence="10" type="ordered locus">LFE_2355</name>
</gene>
<dbReference type="Gene3D" id="1.10.620.20">
    <property type="entry name" value="Ribonucleotide Reductase, subunit A"/>
    <property type="match status" value="1"/>
</dbReference>
<accession>I0IRX8</accession>
<evidence type="ECO:0000256" key="6">
    <source>
        <dbReference type="ARBA" id="ARBA00023002"/>
    </source>
</evidence>
<dbReference type="Proteomes" id="UP000007382">
    <property type="component" value="Chromosome"/>
</dbReference>
<dbReference type="STRING" id="1162668.LFE_2355"/>
<dbReference type="Pfam" id="PF03405">
    <property type="entry name" value="FA_desaturase_2"/>
    <property type="match status" value="1"/>
</dbReference>
<dbReference type="GO" id="GO:0006633">
    <property type="term" value="P:fatty acid biosynthetic process"/>
    <property type="evidence" value="ECO:0007669"/>
    <property type="project" value="UniProtKB-KW"/>
</dbReference>
<sequence>MNLTLDVHTLRPLISDYNRLADDSDWNRFGLLEKQEIDSSLLTQGQKEAVIFVTHIENHTPTYISDYLSRFPIDGGRELKHSIHNRELFHFIIRWGLEEDRHAEALALYQLAADIAPSTDKLLNDMIEESIKPFSIGFSEPVQVFTYTFLQEKATQLYYQCLSKAVSEPVLAHLLRQLAKDESRHFAFFSKILDAYLDAHGERAIDLILEVSLSYRMPLHNTLKDYRRRAILMSREAPGYHRKFPVGVLAEHLEHSAERHPQLSVPLHRASARMRAGMESPSPIASSLN</sequence>
<keyword evidence="11" id="KW-1185">Reference proteome</keyword>
<dbReference type="SUPFAM" id="SSF47240">
    <property type="entry name" value="Ferritin-like"/>
    <property type="match status" value="1"/>
</dbReference>
<evidence type="ECO:0000313" key="11">
    <source>
        <dbReference type="Proteomes" id="UP000007382"/>
    </source>
</evidence>
<keyword evidence="7" id="KW-0408">Iron</keyword>
<dbReference type="HOGENOM" id="CLU_1004410_0_0_0"/>
<reference evidence="10 11" key="1">
    <citation type="journal article" date="2012" name="J. Bacteriol.">
        <title>Complete Genome Sequence of Leptospirillum ferrooxidans Strain C2-3, Isolated from a Fresh Volcanic Ash Deposit on the Island of Miyake, Japan.</title>
        <authorList>
            <person name="Fujimura R."/>
            <person name="Sato Y."/>
            <person name="Nishizawa T."/>
            <person name="Oshima K."/>
            <person name="Kim S.-W."/>
            <person name="Hattori M."/>
            <person name="Kamijo T."/>
            <person name="Ohta H."/>
        </authorList>
    </citation>
    <scope>NUCLEOTIDE SEQUENCE [LARGE SCALE GENOMIC DNA]</scope>
    <source>
        <strain evidence="10 11">C2-3</strain>
    </source>
</reference>
<evidence type="ECO:0000256" key="4">
    <source>
        <dbReference type="ARBA" id="ARBA00022723"/>
    </source>
</evidence>
<reference evidence="11" key="2">
    <citation type="submission" date="2012-03" db="EMBL/GenBank/DDBJ databases">
        <title>The complete genome sequence of the pioneer microbe on fresh volcanic deposit, Leptospirillum ferrooxidans strain C2-3.</title>
        <authorList>
            <person name="Fujimura R."/>
            <person name="Sato Y."/>
            <person name="Nishizawa T."/>
            <person name="Nanba K."/>
            <person name="Oshima K."/>
            <person name="Hattori M."/>
            <person name="Kamijo T."/>
            <person name="Ohta H."/>
        </authorList>
    </citation>
    <scope>NUCLEOTIDE SEQUENCE [LARGE SCALE GENOMIC DNA]</scope>
    <source>
        <strain evidence="11">C2-3</strain>
    </source>
</reference>
<evidence type="ECO:0000313" key="10">
    <source>
        <dbReference type="EMBL" id="BAM08027.1"/>
    </source>
</evidence>
<proteinExistence type="inferred from homology"/>
<dbReference type="InterPro" id="IPR005067">
    <property type="entry name" value="Fatty_acid_desaturase-2"/>
</dbReference>
<dbReference type="RefSeq" id="WP_014450510.1">
    <property type="nucleotide sequence ID" value="NC_017094.1"/>
</dbReference>
<name>I0IRX8_LEPFC</name>
<evidence type="ECO:0000256" key="7">
    <source>
        <dbReference type="ARBA" id="ARBA00023004"/>
    </source>
</evidence>
<dbReference type="InterPro" id="IPR009078">
    <property type="entry name" value="Ferritin-like_SF"/>
</dbReference>
<evidence type="ECO:0000256" key="2">
    <source>
        <dbReference type="ARBA" id="ARBA00008749"/>
    </source>
</evidence>
<evidence type="ECO:0008006" key="12">
    <source>
        <dbReference type="Google" id="ProtNLM"/>
    </source>
</evidence>